<feature type="region of interest" description="Disordered" evidence="1">
    <location>
        <begin position="90"/>
        <end position="109"/>
    </location>
</feature>
<dbReference type="GO" id="GO:0009535">
    <property type="term" value="C:chloroplast thylakoid membrane"/>
    <property type="evidence" value="ECO:0007669"/>
    <property type="project" value="TreeGrafter"/>
</dbReference>
<proteinExistence type="predicted"/>
<gene>
    <name evidence="3" type="ORF">DVH24_003886</name>
</gene>
<name>A0A498KA60_MALDO</name>
<comment type="caution">
    <text evidence="3">The sequence shown here is derived from an EMBL/GenBank/DDBJ whole genome shotgun (WGS) entry which is preliminary data.</text>
</comment>
<dbReference type="Proteomes" id="UP000290289">
    <property type="component" value="Chromosome 3"/>
</dbReference>
<evidence type="ECO:0000256" key="1">
    <source>
        <dbReference type="SAM" id="MobiDB-lite"/>
    </source>
</evidence>
<dbReference type="PANTHER" id="PTHR37716:SF1">
    <property type="entry name" value="OS07G0568900 PROTEIN"/>
    <property type="match status" value="1"/>
</dbReference>
<keyword evidence="4" id="KW-1185">Reference proteome</keyword>
<dbReference type="AlphaFoldDB" id="A0A498KA60"/>
<reference evidence="3 4" key="1">
    <citation type="submission" date="2018-10" db="EMBL/GenBank/DDBJ databases">
        <title>A high-quality apple genome assembly.</title>
        <authorList>
            <person name="Hu J."/>
        </authorList>
    </citation>
    <scope>NUCLEOTIDE SEQUENCE [LARGE SCALE GENOMIC DNA]</scope>
    <source>
        <strain evidence="4">cv. HFTH1</strain>
        <tissue evidence="3">Young leaf</tissue>
    </source>
</reference>
<keyword evidence="2" id="KW-0812">Transmembrane</keyword>
<dbReference type="PANTHER" id="PTHR37716">
    <property type="entry name" value="OS07G0568900 PROTEIN"/>
    <property type="match status" value="1"/>
</dbReference>
<accession>A0A498KA60</accession>
<dbReference type="Gramene" id="mRNA:MD03G0143100">
    <property type="protein sequence ID" value="mRNA:MD03G0143100"/>
    <property type="gene ID" value="MD03G0143100"/>
</dbReference>
<evidence type="ECO:0000313" key="4">
    <source>
        <dbReference type="Proteomes" id="UP000290289"/>
    </source>
</evidence>
<evidence type="ECO:0000313" key="3">
    <source>
        <dbReference type="EMBL" id="RXI03234.1"/>
    </source>
</evidence>
<keyword evidence="2" id="KW-1133">Transmembrane helix</keyword>
<dbReference type="SMR" id="A0A498KA60"/>
<dbReference type="EMBL" id="RDQH01000329">
    <property type="protein sequence ID" value="RXI03234.1"/>
    <property type="molecule type" value="Genomic_DNA"/>
</dbReference>
<evidence type="ECO:0000256" key="2">
    <source>
        <dbReference type="SAM" id="Phobius"/>
    </source>
</evidence>
<feature type="transmembrane region" description="Helical" evidence="2">
    <location>
        <begin position="128"/>
        <end position="151"/>
    </location>
</feature>
<keyword evidence="2" id="KW-0472">Membrane</keyword>
<sequence>MLPLYSPSLHGKPPLSLQPFSPTSYKLKTCISELLEPGHGIFRKKNTNPYHHNSSFSSSSCIVCAVENESQRFEVDPDKAREALKNLDQQLQSRSQTKFRPPKEKAPDVTFTRDRTKDEQVEEFSGSFFTITAAAVFAFTVFYNVLFYTVIKPAIDGPGAAPYTVVQREILKDQF</sequence>
<protein>
    <submittedName>
        <fullName evidence="3">Uncharacterized protein</fullName>
    </submittedName>
</protein>
<organism evidence="3 4">
    <name type="scientific">Malus domestica</name>
    <name type="common">Apple</name>
    <name type="synonym">Pyrus malus</name>
    <dbReference type="NCBI Taxonomy" id="3750"/>
    <lineage>
        <taxon>Eukaryota</taxon>
        <taxon>Viridiplantae</taxon>
        <taxon>Streptophyta</taxon>
        <taxon>Embryophyta</taxon>
        <taxon>Tracheophyta</taxon>
        <taxon>Spermatophyta</taxon>
        <taxon>Magnoliopsida</taxon>
        <taxon>eudicotyledons</taxon>
        <taxon>Gunneridae</taxon>
        <taxon>Pentapetalae</taxon>
        <taxon>rosids</taxon>
        <taxon>fabids</taxon>
        <taxon>Rosales</taxon>
        <taxon>Rosaceae</taxon>
        <taxon>Amygdaloideae</taxon>
        <taxon>Maleae</taxon>
        <taxon>Malus</taxon>
    </lineage>
</organism>
<dbReference type="OrthoDB" id="780445at2759"/>